<sequence length="115" mass="13248">MRDWSHSNNSEHFPSACFMTMERFTGMDSMDKSTVFCCRKRFCGVRKMRIDEFKLYSPLLMGAEEDNGFEEASGHIPDSGLLRATTEAEAHTREEKLLRARSPPDGIKRHCREAE</sequence>
<evidence type="ECO:0000313" key="3">
    <source>
        <dbReference type="Proteomes" id="UP001180020"/>
    </source>
</evidence>
<gene>
    <name evidence="2" type="ORF">QJS10_CPB17g00839</name>
</gene>
<organism evidence="2 3">
    <name type="scientific">Acorus calamus</name>
    <name type="common">Sweet flag</name>
    <dbReference type="NCBI Taxonomy" id="4465"/>
    <lineage>
        <taxon>Eukaryota</taxon>
        <taxon>Viridiplantae</taxon>
        <taxon>Streptophyta</taxon>
        <taxon>Embryophyta</taxon>
        <taxon>Tracheophyta</taxon>
        <taxon>Spermatophyta</taxon>
        <taxon>Magnoliopsida</taxon>
        <taxon>Liliopsida</taxon>
        <taxon>Acoraceae</taxon>
        <taxon>Acorus</taxon>
    </lineage>
</organism>
<dbReference type="AlphaFoldDB" id="A0AAV9CVT7"/>
<reference evidence="2" key="2">
    <citation type="submission" date="2023-06" db="EMBL/GenBank/DDBJ databases">
        <authorList>
            <person name="Ma L."/>
            <person name="Liu K.-W."/>
            <person name="Li Z."/>
            <person name="Hsiao Y.-Y."/>
            <person name="Qi Y."/>
            <person name="Fu T."/>
            <person name="Tang G."/>
            <person name="Zhang D."/>
            <person name="Sun W.-H."/>
            <person name="Liu D.-K."/>
            <person name="Li Y."/>
            <person name="Chen G.-Z."/>
            <person name="Liu X.-D."/>
            <person name="Liao X.-Y."/>
            <person name="Jiang Y.-T."/>
            <person name="Yu X."/>
            <person name="Hao Y."/>
            <person name="Huang J."/>
            <person name="Zhao X.-W."/>
            <person name="Ke S."/>
            <person name="Chen Y.-Y."/>
            <person name="Wu W.-L."/>
            <person name="Hsu J.-L."/>
            <person name="Lin Y.-F."/>
            <person name="Huang M.-D."/>
            <person name="Li C.-Y."/>
            <person name="Huang L."/>
            <person name="Wang Z.-W."/>
            <person name="Zhao X."/>
            <person name="Zhong W.-Y."/>
            <person name="Peng D.-H."/>
            <person name="Ahmad S."/>
            <person name="Lan S."/>
            <person name="Zhang J.-S."/>
            <person name="Tsai W.-C."/>
            <person name="Van De Peer Y."/>
            <person name="Liu Z.-J."/>
        </authorList>
    </citation>
    <scope>NUCLEOTIDE SEQUENCE</scope>
    <source>
        <strain evidence="2">CP</strain>
        <tissue evidence="2">Leaves</tissue>
    </source>
</reference>
<feature type="compositionally biased region" description="Basic and acidic residues" evidence="1">
    <location>
        <begin position="86"/>
        <end position="98"/>
    </location>
</feature>
<proteinExistence type="predicted"/>
<dbReference type="Proteomes" id="UP001180020">
    <property type="component" value="Unassembled WGS sequence"/>
</dbReference>
<dbReference type="EMBL" id="JAUJYO010000017">
    <property type="protein sequence ID" value="KAK1293010.1"/>
    <property type="molecule type" value="Genomic_DNA"/>
</dbReference>
<reference evidence="2" key="1">
    <citation type="journal article" date="2023" name="Nat. Commun.">
        <title>Diploid and tetraploid genomes of Acorus and the evolution of monocots.</title>
        <authorList>
            <person name="Ma L."/>
            <person name="Liu K.W."/>
            <person name="Li Z."/>
            <person name="Hsiao Y.Y."/>
            <person name="Qi Y."/>
            <person name="Fu T."/>
            <person name="Tang G.D."/>
            <person name="Zhang D."/>
            <person name="Sun W.H."/>
            <person name="Liu D.K."/>
            <person name="Li Y."/>
            <person name="Chen G.Z."/>
            <person name="Liu X.D."/>
            <person name="Liao X.Y."/>
            <person name="Jiang Y.T."/>
            <person name="Yu X."/>
            <person name="Hao Y."/>
            <person name="Huang J."/>
            <person name="Zhao X.W."/>
            <person name="Ke S."/>
            <person name="Chen Y.Y."/>
            <person name="Wu W.L."/>
            <person name="Hsu J.L."/>
            <person name="Lin Y.F."/>
            <person name="Huang M.D."/>
            <person name="Li C.Y."/>
            <person name="Huang L."/>
            <person name="Wang Z.W."/>
            <person name="Zhao X."/>
            <person name="Zhong W.Y."/>
            <person name="Peng D.H."/>
            <person name="Ahmad S."/>
            <person name="Lan S."/>
            <person name="Zhang J.S."/>
            <person name="Tsai W.C."/>
            <person name="Van de Peer Y."/>
            <person name="Liu Z.J."/>
        </authorList>
    </citation>
    <scope>NUCLEOTIDE SEQUENCE</scope>
    <source>
        <strain evidence="2">CP</strain>
    </source>
</reference>
<accession>A0AAV9CVT7</accession>
<evidence type="ECO:0000256" key="1">
    <source>
        <dbReference type="SAM" id="MobiDB-lite"/>
    </source>
</evidence>
<comment type="caution">
    <text evidence="2">The sequence shown here is derived from an EMBL/GenBank/DDBJ whole genome shotgun (WGS) entry which is preliminary data.</text>
</comment>
<name>A0AAV9CVT7_ACOCL</name>
<protein>
    <submittedName>
        <fullName evidence="2">Uncharacterized protein</fullName>
    </submittedName>
</protein>
<feature type="region of interest" description="Disordered" evidence="1">
    <location>
        <begin position="70"/>
        <end position="115"/>
    </location>
</feature>
<evidence type="ECO:0000313" key="2">
    <source>
        <dbReference type="EMBL" id="KAK1293010.1"/>
    </source>
</evidence>
<keyword evidence="3" id="KW-1185">Reference proteome</keyword>
<feature type="compositionally biased region" description="Basic and acidic residues" evidence="1">
    <location>
        <begin position="106"/>
        <end position="115"/>
    </location>
</feature>